<dbReference type="InterPro" id="IPR029058">
    <property type="entry name" value="AB_hydrolase_fold"/>
</dbReference>
<sequence length="256" mass="27674">MTNSSSGLDVDVSGSGPDLMLLHGLDGTLFSQPFRDGLAKRFTVHVPALPGWTGNRDPRYRSVDDLAYALLDAVEAVGRPVHLVGCSIGGWLAAEVATKSCQHLASVTLVSPVGIRRAEPTQRSYLDLFAAAPQTVAAGMYGDAAKAPDLSGFAPAQFLELAQANEAVAFYAWEPYLHNPSLLDRLHRISVPTLLVRGAEDGFILQPDHFDLIRERLASCRTEVIPDVGHRVEEQAADRLAELVAEFTDQLTTKDS</sequence>
<comment type="caution">
    <text evidence="2">The sequence shown here is derived from an EMBL/GenBank/DDBJ whole genome shotgun (WGS) entry which is preliminary data.</text>
</comment>
<proteinExistence type="predicted"/>
<name>A0A3D9ZLS3_9ACTN</name>
<dbReference type="OrthoDB" id="3249793at2"/>
<dbReference type="SUPFAM" id="SSF53474">
    <property type="entry name" value="alpha/beta-Hydrolases"/>
    <property type="match status" value="1"/>
</dbReference>
<dbReference type="PANTHER" id="PTHR42886">
    <property type="entry name" value="RE40534P-RELATED"/>
    <property type="match status" value="1"/>
</dbReference>
<evidence type="ECO:0000313" key="2">
    <source>
        <dbReference type="EMBL" id="REF98338.1"/>
    </source>
</evidence>
<reference evidence="2 3" key="1">
    <citation type="submission" date="2018-08" db="EMBL/GenBank/DDBJ databases">
        <title>Sequencing the genomes of 1000 actinobacteria strains.</title>
        <authorList>
            <person name="Klenk H.-P."/>
        </authorList>
    </citation>
    <scope>NUCLEOTIDE SEQUENCE [LARGE SCALE GENOMIC DNA]</scope>
    <source>
        <strain evidence="2 3">DSM 44099</strain>
    </source>
</reference>
<dbReference type="Pfam" id="PF12697">
    <property type="entry name" value="Abhydrolase_6"/>
    <property type="match status" value="1"/>
</dbReference>
<feature type="domain" description="AB hydrolase-1" evidence="1">
    <location>
        <begin position="21"/>
        <end position="242"/>
    </location>
</feature>
<dbReference type="PANTHER" id="PTHR42886:SF29">
    <property type="entry name" value="PUMMELIG, ISOFORM A"/>
    <property type="match status" value="1"/>
</dbReference>
<evidence type="ECO:0000259" key="1">
    <source>
        <dbReference type="Pfam" id="PF12697"/>
    </source>
</evidence>
<protein>
    <submittedName>
        <fullName evidence="2">Pimeloyl-ACP methyl ester carboxylesterase</fullName>
    </submittedName>
</protein>
<keyword evidence="3" id="KW-1185">Reference proteome</keyword>
<dbReference type="AlphaFoldDB" id="A0A3D9ZLS3"/>
<gene>
    <name evidence="2" type="ORF">DFJ67_4355</name>
</gene>
<dbReference type="Proteomes" id="UP000256913">
    <property type="component" value="Unassembled WGS sequence"/>
</dbReference>
<evidence type="ECO:0000313" key="3">
    <source>
        <dbReference type="Proteomes" id="UP000256913"/>
    </source>
</evidence>
<organism evidence="2 3">
    <name type="scientific">Asanoa ferruginea</name>
    <dbReference type="NCBI Taxonomy" id="53367"/>
    <lineage>
        <taxon>Bacteria</taxon>
        <taxon>Bacillati</taxon>
        <taxon>Actinomycetota</taxon>
        <taxon>Actinomycetes</taxon>
        <taxon>Micromonosporales</taxon>
        <taxon>Micromonosporaceae</taxon>
        <taxon>Asanoa</taxon>
    </lineage>
</organism>
<dbReference type="GO" id="GO:0003824">
    <property type="term" value="F:catalytic activity"/>
    <property type="evidence" value="ECO:0007669"/>
    <property type="project" value="UniProtKB-ARBA"/>
</dbReference>
<dbReference type="RefSeq" id="WP_116069638.1">
    <property type="nucleotide sequence ID" value="NZ_BONB01000083.1"/>
</dbReference>
<dbReference type="InterPro" id="IPR000073">
    <property type="entry name" value="AB_hydrolase_1"/>
</dbReference>
<dbReference type="EMBL" id="QUMQ01000001">
    <property type="protein sequence ID" value="REF98338.1"/>
    <property type="molecule type" value="Genomic_DNA"/>
</dbReference>
<dbReference type="Gene3D" id="3.40.50.1820">
    <property type="entry name" value="alpha/beta hydrolase"/>
    <property type="match status" value="1"/>
</dbReference>
<accession>A0A3D9ZLS3</accession>